<accession>A0ABD3VUU8</accession>
<feature type="compositionally biased region" description="Basic and acidic residues" evidence="2">
    <location>
        <begin position="34"/>
        <end position="57"/>
    </location>
</feature>
<gene>
    <name evidence="4" type="ORF">ACJMK2_005963</name>
</gene>
<dbReference type="Pfam" id="PF01421">
    <property type="entry name" value="Reprolysin"/>
    <property type="match status" value="1"/>
</dbReference>
<feature type="domain" description="Peptidase M12B" evidence="3">
    <location>
        <begin position="232"/>
        <end position="440"/>
    </location>
</feature>
<dbReference type="SUPFAM" id="SSF55486">
    <property type="entry name" value="Metalloproteases ('zincins'), catalytic domain"/>
    <property type="match status" value="1"/>
</dbReference>
<feature type="active site" evidence="1">
    <location>
        <position position="387"/>
    </location>
</feature>
<dbReference type="InterPro" id="IPR001590">
    <property type="entry name" value="Peptidase_M12B"/>
</dbReference>
<sequence>MIKFEISGRKGVDVSFRIWRCSLIGKVRPKGNHVREYPRGNHAREHPWGNHAREHPWGNHVRKHPRGNHSRERDLNSSYRHWGLWKELKDGKNVKCKRTGTDERYGFYQDRHTRASILVKCMKDVCKPLGSFTVSGRQYILDLAHRAVESKSLLTPVERHPEMKISMEGDMVFYKSDSLAAAVQKQTNDSRTESDVHVFPGFKTTPQHQESKHRNKTRIVRESEKGNPSGTDVVEIMVYTDEIMCNRFYALKNNDRTAGLEATRFYYALLVNEMDQVYQGFQEHPSNSAGLAIRLAFSGILIACDSAGAPWSTNRTNASSDLSDFATWHNNLKLKLNLKYDIAMGISGYVVSFCVAFAHAICDAQAGASIIYDTRFSTWLMTTAVHELGHILGASHDQSHGCSGGFLMSVNAFTANTSTATTQYEFTNCAISAIERIITKLGSSRCTLNHNFNDTQYDQYRAGAIGGDVVSLDFQCQVYYGSGSFACLKLVIYADALLYELVIDADALLYQLIIYADALLYQLVIDADSLLYQLIIYADALLYQLVIYDDALLYELIIYDDALLYKLLIYADPLLYQLLVIYADALLYELVIDADALLYQLIIYADALLYQLVIDADSLLYQLIIYADALLYQLVIYDDALLYELIIYDDALLYKLLIYADPLLYQLVIYADALLYQLVIDADALLYELIIYDDALLYKLLIYADALLYELVIYADPLLYQLIIYADALL</sequence>
<proteinExistence type="predicted"/>
<organism evidence="4 5">
    <name type="scientific">Sinanodonta woodiana</name>
    <name type="common">Chinese pond mussel</name>
    <name type="synonym">Anodonta woodiana</name>
    <dbReference type="NCBI Taxonomy" id="1069815"/>
    <lineage>
        <taxon>Eukaryota</taxon>
        <taxon>Metazoa</taxon>
        <taxon>Spiralia</taxon>
        <taxon>Lophotrochozoa</taxon>
        <taxon>Mollusca</taxon>
        <taxon>Bivalvia</taxon>
        <taxon>Autobranchia</taxon>
        <taxon>Heteroconchia</taxon>
        <taxon>Palaeoheterodonta</taxon>
        <taxon>Unionida</taxon>
        <taxon>Unionoidea</taxon>
        <taxon>Unionidae</taxon>
        <taxon>Unioninae</taxon>
        <taxon>Sinanodonta</taxon>
    </lineage>
</organism>
<evidence type="ECO:0000256" key="2">
    <source>
        <dbReference type="SAM" id="MobiDB-lite"/>
    </source>
</evidence>
<dbReference type="Proteomes" id="UP001634394">
    <property type="component" value="Unassembled WGS sequence"/>
</dbReference>
<feature type="region of interest" description="Disordered" evidence="2">
    <location>
        <begin position="34"/>
        <end position="73"/>
    </location>
</feature>
<dbReference type="AlphaFoldDB" id="A0ABD3VUU8"/>
<protein>
    <recommendedName>
        <fullName evidence="3">Peptidase M12B domain-containing protein</fullName>
    </recommendedName>
</protein>
<evidence type="ECO:0000259" key="3">
    <source>
        <dbReference type="PROSITE" id="PS50215"/>
    </source>
</evidence>
<evidence type="ECO:0000313" key="5">
    <source>
        <dbReference type="Proteomes" id="UP001634394"/>
    </source>
</evidence>
<dbReference type="PROSITE" id="PS50215">
    <property type="entry name" value="ADAM_MEPRO"/>
    <property type="match status" value="1"/>
</dbReference>
<keyword evidence="5" id="KW-1185">Reference proteome</keyword>
<feature type="binding site" evidence="1">
    <location>
        <position position="396"/>
    </location>
    <ligand>
        <name>Zn(2+)</name>
        <dbReference type="ChEBI" id="CHEBI:29105"/>
        <note>catalytic</note>
    </ligand>
</feature>
<evidence type="ECO:0000313" key="4">
    <source>
        <dbReference type="EMBL" id="KAL3864262.1"/>
    </source>
</evidence>
<dbReference type="Gene3D" id="3.40.390.10">
    <property type="entry name" value="Collagenase (Catalytic Domain)"/>
    <property type="match status" value="1"/>
</dbReference>
<keyword evidence="1" id="KW-0479">Metal-binding</keyword>
<feature type="binding site" evidence="1">
    <location>
        <position position="386"/>
    </location>
    <ligand>
        <name>Zn(2+)</name>
        <dbReference type="ChEBI" id="CHEBI:29105"/>
        <note>catalytic</note>
    </ligand>
</feature>
<dbReference type="GO" id="GO:0046872">
    <property type="term" value="F:metal ion binding"/>
    <property type="evidence" value="ECO:0007669"/>
    <property type="project" value="UniProtKB-KW"/>
</dbReference>
<feature type="binding site" evidence="1">
    <location>
        <position position="390"/>
    </location>
    <ligand>
        <name>Zn(2+)</name>
        <dbReference type="ChEBI" id="CHEBI:29105"/>
        <note>catalytic</note>
    </ligand>
</feature>
<reference evidence="4 5" key="1">
    <citation type="submission" date="2024-11" db="EMBL/GenBank/DDBJ databases">
        <title>Chromosome-level genome assembly of the freshwater bivalve Anodonta woodiana.</title>
        <authorList>
            <person name="Chen X."/>
        </authorList>
    </citation>
    <scope>NUCLEOTIDE SEQUENCE [LARGE SCALE GENOMIC DNA]</scope>
    <source>
        <strain evidence="4">MN2024</strain>
        <tissue evidence="4">Gills</tissue>
    </source>
</reference>
<keyword evidence="1" id="KW-0862">Zinc</keyword>
<dbReference type="PANTHER" id="PTHR11905:SF159">
    <property type="entry name" value="ADAM METALLOPROTEASE"/>
    <property type="match status" value="1"/>
</dbReference>
<comment type="caution">
    <text evidence="1">Lacks conserved residue(s) required for the propagation of feature annotation.</text>
</comment>
<dbReference type="EMBL" id="JBJQND010000010">
    <property type="protein sequence ID" value="KAL3864262.1"/>
    <property type="molecule type" value="Genomic_DNA"/>
</dbReference>
<evidence type="ECO:0000256" key="1">
    <source>
        <dbReference type="PROSITE-ProRule" id="PRU00276"/>
    </source>
</evidence>
<comment type="caution">
    <text evidence="4">The sequence shown here is derived from an EMBL/GenBank/DDBJ whole genome shotgun (WGS) entry which is preliminary data.</text>
</comment>
<dbReference type="PANTHER" id="PTHR11905">
    <property type="entry name" value="ADAM A DISINTEGRIN AND METALLOPROTEASE DOMAIN"/>
    <property type="match status" value="1"/>
</dbReference>
<dbReference type="InterPro" id="IPR024079">
    <property type="entry name" value="MetalloPept_cat_dom_sf"/>
</dbReference>
<name>A0ABD3VUU8_SINWO</name>
<feature type="region of interest" description="Disordered" evidence="2">
    <location>
        <begin position="193"/>
        <end position="227"/>
    </location>
</feature>